<dbReference type="InterPro" id="IPR029035">
    <property type="entry name" value="DHS-like_NAD/FAD-binding_dom"/>
</dbReference>
<evidence type="ECO:0000313" key="1">
    <source>
        <dbReference type="EMBL" id="EFN97872.1"/>
    </source>
</evidence>
<dbReference type="SUPFAM" id="SSF52467">
    <property type="entry name" value="DHS-like NAD/FAD-binding domain"/>
    <property type="match status" value="1"/>
</dbReference>
<dbReference type="EMBL" id="AEDU01000029">
    <property type="protein sequence ID" value="EFN97872.1"/>
    <property type="molecule type" value="Genomic_DNA"/>
</dbReference>
<accession>E1LPB7</accession>
<organism evidence="1 2">
    <name type="scientific">Streptococcus mitis SK564</name>
    <dbReference type="NCBI Taxonomy" id="585203"/>
    <lineage>
        <taxon>Bacteria</taxon>
        <taxon>Bacillati</taxon>
        <taxon>Bacillota</taxon>
        <taxon>Bacilli</taxon>
        <taxon>Lactobacillales</taxon>
        <taxon>Streptococcaceae</taxon>
        <taxon>Streptococcus</taxon>
        <taxon>Streptococcus mitis group</taxon>
    </lineage>
</organism>
<gene>
    <name evidence="1" type="ORF">SMSK564_1696</name>
</gene>
<dbReference type="eggNOG" id="COG0846">
    <property type="taxonomic scope" value="Bacteria"/>
</dbReference>
<comment type="caution">
    <text evidence="1">The sequence shown here is derived from an EMBL/GenBank/DDBJ whole genome shotgun (WGS) entry which is preliminary data.</text>
</comment>
<sequence>MGLKTKLFTSQHSFEKFIDGVLLNEMNERLDRNIVRDNIVLDKYSKILFDAYMEDGCYIQNIEINGPVLVSYKIVSSLSVLRKTIAQYKQKISIHENLLFIIYGISEEDIRDNIERIDNVYFFADETIEGWINKYPIDYIKSQTLDRLYNNVQVNQIDIDDFINYNTYVITKLKNDIRTGDFAIVLGAGVSSDYGAVSWDKLILSFEKDINKLIPLNFDRQIKRKIGSTDLIHAQLYKDLLPSDKFYKRIYASLYDKFLPKLLKKDTTLYELGRLLERYSKKRNIKVLTYNYDDFYEQYLDKFFKNIKYKVFYTPEESLQDSIPIYHIHGYLPYSKPINQSYKDSIKLTEDDYNFLYNSPYSWQIETQLETFRKNNCLFVGCSLTDPNIRRLLKLALESKKRHYTIMRIGKMSPFELVIISHHFSKMGVNIIWTKDFKDFPELLKKI</sequence>
<reference evidence="1 2" key="1">
    <citation type="submission" date="2010-09" db="EMBL/GenBank/DDBJ databases">
        <authorList>
            <person name="Daugherty S.C."/>
            <person name="Tallon L.J."/>
            <person name="Jones K.M."/>
            <person name="Liu X."/>
            <person name="Kilian M."/>
            <person name="Tettelin H."/>
        </authorList>
    </citation>
    <scope>NUCLEOTIDE SEQUENCE [LARGE SCALE GENOMIC DNA]</scope>
    <source>
        <strain evidence="1 2">SK564</strain>
    </source>
</reference>
<dbReference type="RefSeq" id="WP_000523607.1">
    <property type="nucleotide sequence ID" value="NZ_AEDU01000029.1"/>
</dbReference>
<proteinExistence type="predicted"/>
<dbReference type="Pfam" id="PF13289">
    <property type="entry name" value="SIR2_2"/>
    <property type="match status" value="1"/>
</dbReference>
<name>E1LPB7_STRMT</name>
<protein>
    <submittedName>
        <fullName evidence="1">Uncharacterized protein</fullName>
    </submittedName>
</protein>
<evidence type="ECO:0000313" key="2">
    <source>
        <dbReference type="Proteomes" id="UP000004966"/>
    </source>
</evidence>
<dbReference type="AlphaFoldDB" id="E1LPB7"/>
<dbReference type="Proteomes" id="UP000004966">
    <property type="component" value="Unassembled WGS sequence"/>
</dbReference>